<reference evidence="2 3" key="1">
    <citation type="submission" date="2013-08" db="EMBL/GenBank/DDBJ databases">
        <title>Gluconobacter thailandicus NBRC 3257 whole genome sequence.</title>
        <authorList>
            <person name="Matsutani M."/>
            <person name="Yakushi T."/>
            <person name="Matsushita K."/>
        </authorList>
    </citation>
    <scope>NUCLEOTIDE SEQUENCE [LARGE SCALE GENOMIC DNA]</scope>
    <source>
        <strain evidence="2 3">NBRC 3257</strain>
    </source>
</reference>
<feature type="compositionally biased region" description="Polar residues" evidence="1">
    <location>
        <begin position="300"/>
        <end position="330"/>
    </location>
</feature>
<proteinExistence type="predicted"/>
<dbReference type="EMBL" id="BASM01000021">
    <property type="protein sequence ID" value="GAD26695.1"/>
    <property type="molecule type" value="Genomic_DNA"/>
</dbReference>
<name>A0ABQ0IWX2_GLUTH</name>
<gene>
    <name evidence="2" type="ORF">NBRC3257_1694</name>
</gene>
<evidence type="ECO:0000313" key="3">
    <source>
        <dbReference type="Proteomes" id="UP000018209"/>
    </source>
</evidence>
<comment type="caution">
    <text evidence="2">The sequence shown here is derived from an EMBL/GenBank/DDBJ whole genome shotgun (WGS) entry which is preliminary data.</text>
</comment>
<evidence type="ECO:0000256" key="1">
    <source>
        <dbReference type="SAM" id="MobiDB-lite"/>
    </source>
</evidence>
<keyword evidence="3" id="KW-1185">Reference proteome</keyword>
<organism evidence="2 3">
    <name type="scientific">Gluconobacter thailandicus NBRC 3257</name>
    <dbReference type="NCBI Taxonomy" id="1381097"/>
    <lineage>
        <taxon>Bacteria</taxon>
        <taxon>Pseudomonadati</taxon>
        <taxon>Pseudomonadota</taxon>
        <taxon>Alphaproteobacteria</taxon>
        <taxon>Acetobacterales</taxon>
        <taxon>Acetobacteraceae</taxon>
        <taxon>Gluconobacter</taxon>
    </lineage>
</organism>
<evidence type="ECO:0000313" key="2">
    <source>
        <dbReference type="EMBL" id="GAD26695.1"/>
    </source>
</evidence>
<dbReference type="Proteomes" id="UP000018209">
    <property type="component" value="Unassembled WGS sequence"/>
</dbReference>
<protein>
    <recommendedName>
        <fullName evidence="4">Mobilization protein</fullName>
    </recommendedName>
</protein>
<sequence length="569" mass="64721">MIVKSARMKTSAQGISSTCRHVFHGSDNEKITVLQGSEFDVRAELGRARSVGSQYAVRHIKVSSYEDMTDKQLFKLVKKYAREFKADPSSATIVRHDKPRADGKASTHHYHIYFPEVLANGKIMDSSFSKIREEKIARIAEIDFGHKPVLGKHNASVIKDLEKSGQKYYADIIRQNTPSLDPKDAPDASYSDKQFRRAKISGTALNEVRQTLKELRINSESFGQMIEGLDQHNLEICKGDKANTYIIVNNDNGNVLGSANRLFQMKKTDFNQQYESYINGQDTKFEPLEASVENIPAQKVAQTVSDPSTRILSSRQDNKPQPQNQASQSKPAGHWSGNAPIALNTEKSVAVEGMTQQERQSIHDFNKQEAEKDQQVRELLADQKKFAAMLDDVISAFHKKYQHLPPEPFANPSFRDSHIIEQRIHEQLDPLRSAYLNKKGWLSGGKELKAFNEKTRDLHFKDFPRLDILNNQKDYDYVIRNMSSLYAASRKKKHDQWSSSIDVINYVNNKKDIDNLVSYIQQHEDADLLLLASKSTTLAIQKMQEQPQTYNNVIHKKNSVKAIKLQIGM</sequence>
<feature type="region of interest" description="Disordered" evidence="1">
    <location>
        <begin position="299"/>
        <end position="339"/>
    </location>
</feature>
<evidence type="ECO:0008006" key="4">
    <source>
        <dbReference type="Google" id="ProtNLM"/>
    </source>
</evidence>
<accession>A0ABQ0IWX2</accession>